<evidence type="ECO:0000256" key="3">
    <source>
        <dbReference type="ARBA" id="ARBA00022723"/>
    </source>
</evidence>
<feature type="binding site" evidence="13">
    <location>
        <position position="134"/>
    </location>
    <ligand>
        <name>Mg(2+)</name>
        <dbReference type="ChEBI" id="CHEBI:18420"/>
    </ligand>
</feature>
<feature type="site" description="Stabilizes the phosphoryl group" evidence="12">
    <location>
        <position position="108"/>
    </location>
</feature>
<dbReference type="GO" id="GO:0046872">
    <property type="term" value="F:metal ion binding"/>
    <property type="evidence" value="ECO:0007669"/>
    <property type="project" value="UniProtKB-KW"/>
</dbReference>
<comment type="similarity">
    <text evidence="8 9">Belongs to the gmhB family.</text>
</comment>
<dbReference type="InterPro" id="IPR006549">
    <property type="entry name" value="HAD-SF_hydro_IIIA"/>
</dbReference>
<evidence type="ECO:0000256" key="4">
    <source>
        <dbReference type="ARBA" id="ARBA00022801"/>
    </source>
</evidence>
<evidence type="ECO:0000256" key="1">
    <source>
        <dbReference type="ARBA" id="ARBA00004496"/>
    </source>
</evidence>
<evidence type="ECO:0000256" key="13">
    <source>
        <dbReference type="PIRSR" id="PIRSR004682-4"/>
    </source>
</evidence>
<dbReference type="KEGG" id="pxi:J5O05_12895"/>
<evidence type="ECO:0000256" key="2">
    <source>
        <dbReference type="ARBA" id="ARBA00022490"/>
    </source>
</evidence>
<dbReference type="AlphaFoldDB" id="A0A975DGQ8"/>
<evidence type="ECO:0000256" key="7">
    <source>
        <dbReference type="ARBA" id="ARBA00031828"/>
    </source>
</evidence>
<feature type="binding site" evidence="13">
    <location>
        <position position="104"/>
    </location>
    <ligand>
        <name>Zn(2+)</name>
        <dbReference type="ChEBI" id="CHEBI:29105"/>
    </ligand>
</feature>
<feature type="site" description="Contributes to substrate recognition" evidence="12">
    <location>
        <position position="107"/>
    </location>
</feature>
<dbReference type="InterPro" id="IPR004446">
    <property type="entry name" value="Heptose_bisP_phosphatase"/>
</dbReference>
<evidence type="ECO:0000313" key="14">
    <source>
        <dbReference type="EMBL" id="QTH70792.1"/>
    </source>
</evidence>
<feature type="binding site" evidence="11">
    <location>
        <position position="134"/>
    </location>
    <ligand>
        <name>substrate</name>
    </ligand>
</feature>
<feature type="active site" description="Nucleophile" evidence="10">
    <location>
        <position position="8"/>
    </location>
</feature>
<dbReference type="PANTHER" id="PTHR42891">
    <property type="entry name" value="D-GLYCERO-BETA-D-MANNO-HEPTOSE-1,7-BISPHOSPHATE 7-PHOSPHATASE"/>
    <property type="match status" value="1"/>
</dbReference>
<dbReference type="Proteomes" id="UP000664904">
    <property type="component" value="Chromosome"/>
</dbReference>
<keyword evidence="6 9" id="KW-0119">Carbohydrate metabolism</keyword>
<dbReference type="EC" id="3.1.3.-" evidence="9"/>
<evidence type="ECO:0000256" key="5">
    <source>
        <dbReference type="ARBA" id="ARBA00022833"/>
    </source>
</evidence>
<sequence>MQKAIFLDRDGVVNVDHAYVHKADDFQFIEGVFEACKLFQANGYALVIVTNQSGIGRGYYSEAQFHELTNWMCEEFQRHGVEITGVYFCPHHPKNAQGEYLRECDCRKPYPGMLLQAANEHVLDLASSVMVGDKSSDMEAAHAAGVPNRVLVRSGQKISESCQALATHVVDSLAEVPTTLGLK</sequence>
<keyword evidence="15" id="KW-1185">Reference proteome</keyword>
<keyword evidence="4 9" id="KW-0378">Hydrolase</keyword>
<dbReference type="RefSeq" id="WP_208842375.1">
    <property type="nucleotide sequence ID" value="NZ_CP072133.1"/>
</dbReference>
<evidence type="ECO:0000256" key="10">
    <source>
        <dbReference type="PIRSR" id="PIRSR004682-1"/>
    </source>
</evidence>
<evidence type="ECO:0000256" key="8">
    <source>
        <dbReference type="ARBA" id="ARBA00061616"/>
    </source>
</evidence>
<dbReference type="InterPro" id="IPR006543">
    <property type="entry name" value="Histidinol-phos"/>
</dbReference>
<evidence type="ECO:0000256" key="6">
    <source>
        <dbReference type="ARBA" id="ARBA00023277"/>
    </source>
</evidence>
<evidence type="ECO:0000313" key="15">
    <source>
        <dbReference type="Proteomes" id="UP000664904"/>
    </source>
</evidence>
<keyword evidence="5 13" id="KW-0862">Zinc</keyword>
<evidence type="ECO:0000256" key="12">
    <source>
        <dbReference type="PIRSR" id="PIRSR004682-3"/>
    </source>
</evidence>
<feature type="binding site" evidence="13">
    <location>
        <position position="8"/>
    </location>
    <ligand>
        <name>Mg(2+)</name>
        <dbReference type="ChEBI" id="CHEBI:18420"/>
    </ligand>
</feature>
<dbReference type="Gene3D" id="3.40.50.1000">
    <property type="entry name" value="HAD superfamily/HAD-like"/>
    <property type="match status" value="1"/>
</dbReference>
<accession>A0A975DGQ8</accession>
<name>A0A975DGQ8_9GAMM</name>
<dbReference type="NCBIfam" id="NF006506">
    <property type="entry name" value="PRK08942.1"/>
    <property type="match status" value="1"/>
</dbReference>
<dbReference type="NCBIfam" id="TIGR00213">
    <property type="entry name" value="GmhB_yaeD"/>
    <property type="match status" value="1"/>
</dbReference>
<comment type="subcellular location">
    <subcellularLocation>
        <location evidence="1 9">Cytoplasm</location>
    </subcellularLocation>
</comment>
<protein>
    <recommendedName>
        <fullName evidence="7 9">D,D-heptose 1,7-bisphosphate phosphatase</fullName>
        <ecNumber evidence="9">3.1.3.-</ecNumber>
    </recommendedName>
</protein>
<dbReference type="NCBIfam" id="TIGR01662">
    <property type="entry name" value="HAD-SF-IIIA"/>
    <property type="match status" value="1"/>
</dbReference>
<feature type="binding site" evidence="13">
    <location>
        <position position="10"/>
    </location>
    <ligand>
        <name>Mg(2+)</name>
        <dbReference type="ChEBI" id="CHEBI:18420"/>
    </ligand>
</feature>
<evidence type="ECO:0000256" key="11">
    <source>
        <dbReference type="PIRSR" id="PIRSR004682-2"/>
    </source>
</evidence>
<dbReference type="NCBIfam" id="TIGR01656">
    <property type="entry name" value="Histidinol-ppas"/>
    <property type="match status" value="1"/>
</dbReference>
<organism evidence="14 15">
    <name type="scientific">Pseudoalteromonas xiamenensis</name>
    <dbReference type="NCBI Taxonomy" id="882626"/>
    <lineage>
        <taxon>Bacteria</taxon>
        <taxon>Pseudomonadati</taxon>
        <taxon>Pseudomonadota</taxon>
        <taxon>Gammaproteobacteria</taxon>
        <taxon>Alteromonadales</taxon>
        <taxon>Pseudoalteromonadaceae</taxon>
        <taxon>Pseudoalteromonas</taxon>
    </lineage>
</organism>
<dbReference type="GO" id="GO:0005737">
    <property type="term" value="C:cytoplasm"/>
    <property type="evidence" value="ECO:0007669"/>
    <property type="project" value="UniProtKB-SubCell"/>
</dbReference>
<feature type="binding site" evidence="11">
    <location>
        <begin position="16"/>
        <end position="19"/>
    </location>
    <ligand>
        <name>substrate</name>
    </ligand>
</feature>
<feature type="binding site" evidence="11">
    <location>
        <begin position="50"/>
        <end position="53"/>
    </location>
    <ligand>
        <name>substrate</name>
    </ligand>
</feature>
<keyword evidence="13" id="KW-0460">Magnesium</keyword>
<feature type="binding site" evidence="13">
    <location>
        <position position="133"/>
    </location>
    <ligand>
        <name>Mg(2+)</name>
        <dbReference type="ChEBI" id="CHEBI:18420"/>
    </ligand>
</feature>
<dbReference type="PANTHER" id="PTHR42891:SF1">
    <property type="entry name" value="D-GLYCERO-BETA-D-MANNO-HEPTOSE-1,7-BISPHOSPHATE 7-PHOSPHATASE"/>
    <property type="match status" value="1"/>
</dbReference>
<dbReference type="PIRSF" id="PIRSF004682">
    <property type="entry name" value="GmhB"/>
    <property type="match status" value="1"/>
</dbReference>
<feature type="active site" description="Proton donor" evidence="10">
    <location>
        <position position="10"/>
    </location>
</feature>
<dbReference type="SUPFAM" id="SSF56784">
    <property type="entry name" value="HAD-like"/>
    <property type="match status" value="1"/>
</dbReference>
<dbReference type="CDD" id="cd07503">
    <property type="entry name" value="HAD_HisB-N"/>
    <property type="match status" value="1"/>
</dbReference>
<dbReference type="InterPro" id="IPR023214">
    <property type="entry name" value="HAD_sf"/>
</dbReference>
<proteinExistence type="inferred from homology"/>
<feature type="site" description="Stabilizes the phosphoryl group" evidence="12">
    <location>
        <position position="50"/>
    </location>
</feature>
<dbReference type="GO" id="GO:0016791">
    <property type="term" value="F:phosphatase activity"/>
    <property type="evidence" value="ECO:0007669"/>
    <property type="project" value="InterPro"/>
</dbReference>
<dbReference type="InterPro" id="IPR036412">
    <property type="entry name" value="HAD-like_sf"/>
</dbReference>
<dbReference type="Pfam" id="PF13242">
    <property type="entry name" value="Hydrolase_like"/>
    <property type="match status" value="1"/>
</dbReference>
<gene>
    <name evidence="14" type="primary">gmhB</name>
    <name evidence="14" type="ORF">J5O05_12895</name>
</gene>
<keyword evidence="3 13" id="KW-0479">Metal-binding</keyword>
<dbReference type="GO" id="GO:0005975">
    <property type="term" value="P:carbohydrate metabolic process"/>
    <property type="evidence" value="ECO:0007669"/>
    <property type="project" value="InterPro"/>
</dbReference>
<comment type="cofactor">
    <cofactor evidence="13">
        <name>Zn(2+)</name>
        <dbReference type="ChEBI" id="CHEBI:29105"/>
    </cofactor>
</comment>
<reference evidence="14" key="1">
    <citation type="submission" date="2021-03" db="EMBL/GenBank/DDBJ databases">
        <title>Complete Genome of Pseudoalteromonas xiamenensis STKMTI.2, a new potential marine bacterium producing anti-Vibrio compounds.</title>
        <authorList>
            <person name="Handayani D.P."/>
            <person name="Isnansetyo A."/>
            <person name="Istiqomah I."/>
            <person name="Jumina J."/>
        </authorList>
    </citation>
    <scope>NUCLEOTIDE SEQUENCE</scope>
    <source>
        <strain evidence="14">STKMTI.2</strain>
    </source>
</reference>
<comment type="cofactor">
    <cofactor evidence="13">
        <name>Mg(2+)</name>
        <dbReference type="ChEBI" id="CHEBI:18420"/>
    </cofactor>
</comment>
<feature type="binding site" evidence="11">
    <location>
        <begin position="8"/>
        <end position="10"/>
    </location>
    <ligand>
        <name>substrate</name>
    </ligand>
</feature>
<feature type="binding site" evidence="13">
    <location>
        <position position="106"/>
    </location>
    <ligand>
        <name>Zn(2+)</name>
        <dbReference type="ChEBI" id="CHEBI:29105"/>
    </ligand>
</feature>
<dbReference type="FunFam" id="3.40.50.1000:FF:000037">
    <property type="entry name" value="D,D-heptose 1,7-bisphosphate phosphatase"/>
    <property type="match status" value="1"/>
</dbReference>
<keyword evidence="2 9" id="KW-0963">Cytoplasm</keyword>
<feature type="binding site" evidence="13">
    <location>
        <position position="91"/>
    </location>
    <ligand>
        <name>Zn(2+)</name>
        <dbReference type="ChEBI" id="CHEBI:29105"/>
    </ligand>
</feature>
<evidence type="ECO:0000256" key="9">
    <source>
        <dbReference type="PIRNR" id="PIRNR004682"/>
    </source>
</evidence>
<feature type="binding site" evidence="11">
    <location>
        <begin position="107"/>
        <end position="108"/>
    </location>
    <ligand>
        <name>substrate</name>
    </ligand>
</feature>
<feature type="binding site" evidence="13">
    <location>
        <position position="89"/>
    </location>
    <ligand>
        <name>Zn(2+)</name>
        <dbReference type="ChEBI" id="CHEBI:29105"/>
    </ligand>
</feature>
<dbReference type="EMBL" id="CP072133">
    <property type="protein sequence ID" value="QTH70792.1"/>
    <property type="molecule type" value="Genomic_DNA"/>
</dbReference>